<evidence type="ECO:0000256" key="2">
    <source>
        <dbReference type="ARBA" id="ARBA00007066"/>
    </source>
</evidence>
<dbReference type="InterPro" id="IPR037730">
    <property type="entry name" value="IMP2"/>
</dbReference>
<dbReference type="Pfam" id="PF10502">
    <property type="entry name" value="Peptidase_S26"/>
    <property type="match status" value="1"/>
</dbReference>
<reference evidence="14" key="2">
    <citation type="submission" date="2025-09" db="UniProtKB">
        <authorList>
            <consortium name="Ensembl"/>
        </authorList>
    </citation>
    <scope>IDENTIFICATION</scope>
</reference>
<comment type="subcellular location">
    <subcellularLocation>
        <location evidence="1">Mitochondrion inner membrane</location>
        <topology evidence="1">Single-pass membrane protein</topology>
    </subcellularLocation>
</comment>
<keyword evidence="15" id="KW-1185">Reference proteome</keyword>
<proteinExistence type="inferred from homology"/>
<evidence type="ECO:0000256" key="12">
    <source>
        <dbReference type="SAM" id="MobiDB-lite"/>
    </source>
</evidence>
<dbReference type="FunFam" id="2.10.109.10:FF:000045">
    <property type="entry name" value="Inner mitochondrial membrane peptidase subunit 2"/>
    <property type="match status" value="1"/>
</dbReference>
<keyword evidence="7" id="KW-0999">Mitochondrion inner membrane</keyword>
<evidence type="ECO:0000256" key="7">
    <source>
        <dbReference type="ARBA" id="ARBA00022792"/>
    </source>
</evidence>
<evidence type="ECO:0000313" key="15">
    <source>
        <dbReference type="Proteomes" id="UP000694388"/>
    </source>
</evidence>
<dbReference type="PANTHER" id="PTHR46041">
    <property type="entry name" value="MITOCHONDRIAL INNER MEMBRANE PROTEASE SUBUNIT 2"/>
    <property type="match status" value="1"/>
</dbReference>
<dbReference type="InterPro" id="IPR019533">
    <property type="entry name" value="Peptidase_S26"/>
</dbReference>
<evidence type="ECO:0000256" key="5">
    <source>
        <dbReference type="ARBA" id="ARBA00022670"/>
    </source>
</evidence>
<evidence type="ECO:0000256" key="10">
    <source>
        <dbReference type="ARBA" id="ARBA00023128"/>
    </source>
</evidence>
<sequence length="196" mass="22053">MKEESCILCKGEQVYKTPKVAHCFQHWALLSGLLVKVVIPSLNKDSLTSQTCLPGENEAIYCQENNACSAGRIGHASQLWLIGENVVTILTRSPRNPDQKMIKRVIALEGDIVRTMGYKKQYVKVPSGHCWIEGDHRGHSMDSNAFGPVSLGLMHARASHIVWPPSRWQRLQSSLPSDRRPLHDMEHMDPKYSLSL</sequence>
<dbReference type="SUPFAM" id="SSF51306">
    <property type="entry name" value="LexA/Signal peptidase"/>
    <property type="match status" value="1"/>
</dbReference>
<keyword evidence="10" id="KW-0496">Mitochondrion</keyword>
<name>A0A8C4R829_EPTBU</name>
<evidence type="ECO:0000313" key="14">
    <source>
        <dbReference type="Ensembl" id="ENSEBUP00000025728.1"/>
    </source>
</evidence>
<comment type="similarity">
    <text evidence="2">Belongs to the peptidase S26 family. IMP2 subfamily.</text>
</comment>
<evidence type="ECO:0000256" key="1">
    <source>
        <dbReference type="ARBA" id="ARBA00004434"/>
    </source>
</evidence>
<evidence type="ECO:0000259" key="13">
    <source>
        <dbReference type="Pfam" id="PF10502"/>
    </source>
</evidence>
<keyword evidence="6" id="KW-0812">Transmembrane</keyword>
<keyword evidence="9" id="KW-1133">Transmembrane helix</keyword>
<keyword evidence="8" id="KW-0378">Hydrolase</keyword>
<dbReference type="AlphaFoldDB" id="A0A8C4R829"/>
<protein>
    <recommendedName>
        <fullName evidence="4">Mitochondrial inner membrane protease subunit 2</fullName>
    </recommendedName>
</protein>
<dbReference type="Ensembl" id="ENSEBUT00000026304.1">
    <property type="protein sequence ID" value="ENSEBUP00000025728.1"/>
    <property type="gene ID" value="ENSEBUG00000015847.1"/>
</dbReference>
<dbReference type="GeneTree" id="ENSGT00550000075044"/>
<dbReference type="PANTHER" id="PTHR46041:SF2">
    <property type="entry name" value="MITOCHONDRIAL INNER MEMBRANE PROTEASE SUBUNIT 2"/>
    <property type="match status" value="1"/>
</dbReference>
<dbReference type="GO" id="GO:0042720">
    <property type="term" value="C:mitochondrial inner membrane peptidase complex"/>
    <property type="evidence" value="ECO:0007669"/>
    <property type="project" value="InterPro"/>
</dbReference>
<dbReference type="Gene3D" id="2.10.109.10">
    <property type="entry name" value="Umud Fragment, subunit A"/>
    <property type="match status" value="1"/>
</dbReference>
<dbReference type="InterPro" id="IPR000223">
    <property type="entry name" value="Pept_S26A_signal_pept_1"/>
</dbReference>
<evidence type="ECO:0000256" key="8">
    <source>
        <dbReference type="ARBA" id="ARBA00022801"/>
    </source>
</evidence>
<dbReference type="GO" id="GO:0004252">
    <property type="term" value="F:serine-type endopeptidase activity"/>
    <property type="evidence" value="ECO:0007669"/>
    <property type="project" value="InterPro"/>
</dbReference>
<feature type="region of interest" description="Disordered" evidence="12">
    <location>
        <begin position="174"/>
        <end position="196"/>
    </location>
</feature>
<accession>A0A8C4R829</accession>
<comment type="subunit">
    <text evidence="3">Heterodimer of 2 subunits, IMMPL1 and IMMPL2.</text>
</comment>
<dbReference type="GO" id="GO:0006627">
    <property type="term" value="P:protein processing involved in protein targeting to mitochondrion"/>
    <property type="evidence" value="ECO:0007669"/>
    <property type="project" value="InterPro"/>
</dbReference>
<evidence type="ECO:0000256" key="3">
    <source>
        <dbReference type="ARBA" id="ARBA00011805"/>
    </source>
</evidence>
<keyword evidence="11" id="KW-0472">Membrane</keyword>
<dbReference type="PRINTS" id="PR00727">
    <property type="entry name" value="LEADERPTASE"/>
</dbReference>
<feature type="compositionally biased region" description="Basic and acidic residues" evidence="12">
    <location>
        <begin position="177"/>
        <end position="190"/>
    </location>
</feature>
<evidence type="ECO:0000256" key="6">
    <source>
        <dbReference type="ARBA" id="ARBA00022692"/>
    </source>
</evidence>
<feature type="domain" description="Peptidase S26" evidence="13">
    <location>
        <begin position="118"/>
        <end position="163"/>
    </location>
</feature>
<dbReference type="CDD" id="cd06530">
    <property type="entry name" value="S26_SPase_I"/>
    <property type="match status" value="1"/>
</dbReference>
<organism evidence="14 15">
    <name type="scientific">Eptatretus burgeri</name>
    <name type="common">Inshore hagfish</name>
    <dbReference type="NCBI Taxonomy" id="7764"/>
    <lineage>
        <taxon>Eukaryota</taxon>
        <taxon>Metazoa</taxon>
        <taxon>Chordata</taxon>
        <taxon>Craniata</taxon>
        <taxon>Vertebrata</taxon>
        <taxon>Cyclostomata</taxon>
        <taxon>Myxini</taxon>
        <taxon>Myxiniformes</taxon>
        <taxon>Myxinidae</taxon>
        <taxon>Eptatretinae</taxon>
        <taxon>Eptatretus</taxon>
    </lineage>
</organism>
<evidence type="ECO:0000256" key="9">
    <source>
        <dbReference type="ARBA" id="ARBA00022989"/>
    </source>
</evidence>
<evidence type="ECO:0000256" key="4">
    <source>
        <dbReference type="ARBA" id="ARBA00013650"/>
    </source>
</evidence>
<evidence type="ECO:0000256" key="11">
    <source>
        <dbReference type="ARBA" id="ARBA00023136"/>
    </source>
</evidence>
<keyword evidence="5" id="KW-0645">Protease</keyword>
<dbReference type="GO" id="GO:0006465">
    <property type="term" value="P:signal peptide processing"/>
    <property type="evidence" value="ECO:0007669"/>
    <property type="project" value="InterPro"/>
</dbReference>
<dbReference type="Proteomes" id="UP000694388">
    <property type="component" value="Unplaced"/>
</dbReference>
<dbReference type="InterPro" id="IPR036286">
    <property type="entry name" value="LexA/Signal_pep-like_sf"/>
</dbReference>
<reference evidence="14" key="1">
    <citation type="submission" date="2025-08" db="UniProtKB">
        <authorList>
            <consortium name="Ensembl"/>
        </authorList>
    </citation>
    <scope>IDENTIFICATION</scope>
</reference>